<evidence type="ECO:0000313" key="2">
    <source>
        <dbReference type="EMBL" id="SDU74859.1"/>
    </source>
</evidence>
<dbReference type="EMBL" id="LT629791">
    <property type="protein sequence ID" value="SDU74859.1"/>
    <property type="molecule type" value="Genomic_DNA"/>
</dbReference>
<dbReference type="AlphaFoldDB" id="A0A1H2L1Q6"/>
<feature type="chain" id="PRO_5039309450" description="N-acetylmuramoyl-L-alanine amidase" evidence="1">
    <location>
        <begin position="20"/>
        <end position="401"/>
    </location>
</feature>
<feature type="signal peptide" evidence="1">
    <location>
        <begin position="1"/>
        <end position="19"/>
    </location>
</feature>
<gene>
    <name evidence="2" type="ORF">SAMN04488563_4830</name>
</gene>
<sequence length="401" mass="42319">MKAIVAGALVIMLAGILPASPTEASADAESTATPNSLKVRLVRDGVPVAGDVVVDVWPTPEVESTLQDGDAIPTRTVGVQATGSDGVVEIVLDPAIADSDQELDLEINVADHTSQASWFLTLKNHGGTRWLPANYMPGQEKIILIQTVVTFDLATGLVTDPSMPRDQMVDLDGTELSDSAARAATTTQTQPRNSGFERRIAAARGLEPRCPYYVVANLNGLAERFAVLQAWSGAPGTINQGVGVDHTLGVAFQPTSGQGASFGGSIKISHNASSSVGGFTAGGSAIHNRVNYKKYNDWCNLRYVYKPISMHSLLTHWIGVARKAHNPPGGCTPYTSGTHRKGSAKNVTFTGGIDVGPISVSAQSGWNVETNMAFVVRQPTNICGNTSSGWVSSPLIDVRSR</sequence>
<proteinExistence type="predicted"/>
<dbReference type="RefSeq" id="WP_152690810.1">
    <property type="nucleotide sequence ID" value="NZ_KQ061235.1"/>
</dbReference>
<protein>
    <recommendedName>
        <fullName evidence="4">N-acetylmuramoyl-L-alanine amidase</fullName>
    </recommendedName>
</protein>
<evidence type="ECO:0008006" key="4">
    <source>
        <dbReference type="Google" id="ProtNLM"/>
    </source>
</evidence>
<name>A0A1H2L1Q6_9ACTN</name>
<organism evidence="2 3">
    <name type="scientific">Jiangella alkaliphila</name>
    <dbReference type="NCBI Taxonomy" id="419479"/>
    <lineage>
        <taxon>Bacteria</taxon>
        <taxon>Bacillati</taxon>
        <taxon>Actinomycetota</taxon>
        <taxon>Actinomycetes</taxon>
        <taxon>Jiangellales</taxon>
        <taxon>Jiangellaceae</taxon>
        <taxon>Jiangella</taxon>
    </lineage>
</organism>
<keyword evidence="3" id="KW-1185">Reference proteome</keyword>
<dbReference type="OrthoDB" id="10016751at2"/>
<evidence type="ECO:0000313" key="3">
    <source>
        <dbReference type="Proteomes" id="UP000182977"/>
    </source>
</evidence>
<evidence type="ECO:0000256" key="1">
    <source>
        <dbReference type="SAM" id="SignalP"/>
    </source>
</evidence>
<accession>A0A1H2L1Q6</accession>
<dbReference type="Proteomes" id="UP000182977">
    <property type="component" value="Chromosome I"/>
</dbReference>
<keyword evidence="1" id="KW-0732">Signal</keyword>
<reference evidence="3" key="1">
    <citation type="submission" date="2016-10" db="EMBL/GenBank/DDBJ databases">
        <authorList>
            <person name="Varghese N."/>
            <person name="Submissions S."/>
        </authorList>
    </citation>
    <scope>NUCLEOTIDE SEQUENCE [LARGE SCALE GENOMIC DNA]</scope>
    <source>
        <strain evidence="3">DSM 45079</strain>
    </source>
</reference>